<dbReference type="InterPro" id="IPR036249">
    <property type="entry name" value="Thioredoxin-like_sf"/>
</dbReference>
<dbReference type="EMBL" id="JBHRTR010000007">
    <property type="protein sequence ID" value="MFC3226156.1"/>
    <property type="molecule type" value="Genomic_DNA"/>
</dbReference>
<keyword evidence="2" id="KW-1185">Reference proteome</keyword>
<protein>
    <submittedName>
        <fullName evidence="1">Ferredoxin</fullName>
    </submittedName>
</protein>
<dbReference type="Gene3D" id="3.40.30.10">
    <property type="entry name" value="Glutaredoxin"/>
    <property type="match status" value="1"/>
</dbReference>
<dbReference type="RefSeq" id="WP_379897969.1">
    <property type="nucleotide sequence ID" value="NZ_JBHRTR010000007.1"/>
</dbReference>
<evidence type="ECO:0000313" key="1">
    <source>
        <dbReference type="EMBL" id="MFC3226156.1"/>
    </source>
</evidence>
<gene>
    <name evidence="1" type="ORF">ACFOGJ_02890</name>
</gene>
<comment type="caution">
    <text evidence="1">The sequence shown here is derived from an EMBL/GenBank/DDBJ whole genome shotgun (WGS) entry which is preliminary data.</text>
</comment>
<reference evidence="2" key="1">
    <citation type="journal article" date="2019" name="Int. J. Syst. Evol. Microbiol.">
        <title>The Global Catalogue of Microorganisms (GCM) 10K type strain sequencing project: providing services to taxonomists for standard genome sequencing and annotation.</title>
        <authorList>
            <consortium name="The Broad Institute Genomics Platform"/>
            <consortium name="The Broad Institute Genome Sequencing Center for Infectious Disease"/>
            <person name="Wu L."/>
            <person name="Ma J."/>
        </authorList>
    </citation>
    <scope>NUCLEOTIDE SEQUENCE [LARGE SCALE GENOMIC DNA]</scope>
    <source>
        <strain evidence="2">KCTC 42964</strain>
    </source>
</reference>
<dbReference type="Proteomes" id="UP001595528">
    <property type="component" value="Unassembled WGS sequence"/>
</dbReference>
<evidence type="ECO:0000313" key="2">
    <source>
        <dbReference type="Proteomes" id="UP001595528"/>
    </source>
</evidence>
<organism evidence="1 2">
    <name type="scientific">Marinibaculum pumilum</name>
    <dbReference type="NCBI Taxonomy" id="1766165"/>
    <lineage>
        <taxon>Bacteria</taxon>
        <taxon>Pseudomonadati</taxon>
        <taxon>Pseudomonadota</taxon>
        <taxon>Alphaproteobacteria</taxon>
        <taxon>Rhodospirillales</taxon>
        <taxon>Rhodospirillaceae</taxon>
        <taxon>Marinibaculum</taxon>
    </lineage>
</organism>
<sequence length="126" mass="13721">MTADGRTQVAGGGDAAEDPAPYFVRHVFVCTNERAAGHPRGCCKEKGSIGLRDYMKAKAKAMGLAGIRVNSAGCLDRCELGPTMVIYPEGVWYRVETRQDVDEVLESHVARGERVARLMLRPEDGP</sequence>
<accession>A0ABV7KUW3</accession>
<proteinExistence type="predicted"/>
<name>A0ABV7KUW3_9PROT</name>
<dbReference type="CDD" id="cd02980">
    <property type="entry name" value="TRX_Fd_family"/>
    <property type="match status" value="1"/>
</dbReference>
<dbReference type="SUPFAM" id="SSF52833">
    <property type="entry name" value="Thioredoxin-like"/>
    <property type="match status" value="1"/>
</dbReference>